<dbReference type="EMBL" id="JAJVDC020000104">
    <property type="protein sequence ID" value="KAL1624661.1"/>
    <property type="molecule type" value="Genomic_DNA"/>
</dbReference>
<dbReference type="Proteomes" id="UP001521116">
    <property type="component" value="Unassembled WGS sequence"/>
</dbReference>
<accession>A0ABR3SMM7</accession>
<feature type="chain" id="PRO_5047443760" description="Secreted protein" evidence="1">
    <location>
        <begin position="21"/>
        <end position="188"/>
    </location>
</feature>
<keyword evidence="3" id="KW-1185">Reference proteome</keyword>
<evidence type="ECO:0000313" key="2">
    <source>
        <dbReference type="EMBL" id="KAL1624661.1"/>
    </source>
</evidence>
<evidence type="ECO:0000313" key="3">
    <source>
        <dbReference type="Proteomes" id="UP001521116"/>
    </source>
</evidence>
<organism evidence="2 3">
    <name type="scientific">Neofusicoccum ribis</name>
    <dbReference type="NCBI Taxonomy" id="45134"/>
    <lineage>
        <taxon>Eukaryota</taxon>
        <taxon>Fungi</taxon>
        <taxon>Dikarya</taxon>
        <taxon>Ascomycota</taxon>
        <taxon>Pezizomycotina</taxon>
        <taxon>Dothideomycetes</taxon>
        <taxon>Dothideomycetes incertae sedis</taxon>
        <taxon>Botryosphaeriales</taxon>
        <taxon>Botryosphaeriaceae</taxon>
        <taxon>Neofusicoccum</taxon>
    </lineage>
</organism>
<sequence>MVHFGSLTMGLLTVAAFAAAVPTPSGTADQPGLEGIPVGSPDGIYIGSVKEDGRTHWEFLGDHNSTSTVHARSTGNGPALAKRNGVSCNGFGVNADDANTAQGKLADMCGNGYYFSSKSIAQVSGGAVAFGCNYGNGQTCHKSDLWDFFGQINSVCGFTHGSSAGAGWYSRNDWKATYGRTSTGSGFC</sequence>
<protein>
    <recommendedName>
        <fullName evidence="4">Secreted protein</fullName>
    </recommendedName>
</protein>
<proteinExistence type="predicted"/>
<keyword evidence="1" id="KW-0732">Signal</keyword>
<comment type="caution">
    <text evidence="2">The sequence shown here is derived from an EMBL/GenBank/DDBJ whole genome shotgun (WGS) entry which is preliminary data.</text>
</comment>
<evidence type="ECO:0008006" key="4">
    <source>
        <dbReference type="Google" id="ProtNLM"/>
    </source>
</evidence>
<name>A0ABR3SMM7_9PEZI</name>
<feature type="signal peptide" evidence="1">
    <location>
        <begin position="1"/>
        <end position="20"/>
    </location>
</feature>
<gene>
    <name evidence="2" type="ORF">SLS56_007724</name>
</gene>
<reference evidence="2 3" key="1">
    <citation type="submission" date="2024-02" db="EMBL/GenBank/DDBJ databases">
        <title>De novo assembly and annotation of 12 fungi associated with fruit tree decline syndrome in Ontario, Canada.</title>
        <authorList>
            <person name="Sulman M."/>
            <person name="Ellouze W."/>
            <person name="Ilyukhin E."/>
        </authorList>
    </citation>
    <scope>NUCLEOTIDE SEQUENCE [LARGE SCALE GENOMIC DNA]</scope>
    <source>
        <strain evidence="2 3">M1-105</strain>
    </source>
</reference>
<evidence type="ECO:0000256" key="1">
    <source>
        <dbReference type="SAM" id="SignalP"/>
    </source>
</evidence>